<proteinExistence type="predicted"/>
<dbReference type="Proteomes" id="UP000253729">
    <property type="component" value="Unassembled WGS sequence"/>
</dbReference>
<organism evidence="1 2">
    <name type="scientific">Aspergillus welwitschiae</name>
    <dbReference type="NCBI Taxonomy" id="1341132"/>
    <lineage>
        <taxon>Eukaryota</taxon>
        <taxon>Fungi</taxon>
        <taxon>Dikarya</taxon>
        <taxon>Ascomycota</taxon>
        <taxon>Pezizomycotina</taxon>
        <taxon>Eurotiomycetes</taxon>
        <taxon>Eurotiomycetidae</taxon>
        <taxon>Eurotiales</taxon>
        <taxon>Aspergillaceae</taxon>
        <taxon>Aspergillus</taxon>
        <taxon>Aspergillus subgen. Circumdati</taxon>
    </lineage>
</organism>
<evidence type="ECO:0000313" key="1">
    <source>
        <dbReference type="EMBL" id="RDH34494.1"/>
    </source>
</evidence>
<dbReference type="RefSeq" id="XP_026627516.1">
    <property type="nucleotide sequence ID" value="XM_026769011.1"/>
</dbReference>
<accession>A0A3F3Q5H8</accession>
<gene>
    <name evidence="1" type="ORF">BDQ94DRAFT_158901</name>
</gene>
<keyword evidence="2" id="KW-1185">Reference proteome</keyword>
<evidence type="ECO:0008006" key="3">
    <source>
        <dbReference type="Google" id="ProtNLM"/>
    </source>
</evidence>
<dbReference type="EMBL" id="KZ852043">
    <property type="protein sequence ID" value="RDH34494.1"/>
    <property type="molecule type" value="Genomic_DNA"/>
</dbReference>
<protein>
    <recommendedName>
        <fullName evidence="3">Aminoglycoside phosphotransferase domain-containing protein</fullName>
    </recommendedName>
</protein>
<dbReference type="AlphaFoldDB" id="A0A3F3Q5H8"/>
<name>A0A3F3Q5H8_9EURO</name>
<dbReference type="STRING" id="1341132.A0A3F3Q5H8"/>
<evidence type="ECO:0000313" key="2">
    <source>
        <dbReference type="Proteomes" id="UP000253729"/>
    </source>
</evidence>
<dbReference type="GeneID" id="38137367"/>
<reference evidence="1 2" key="1">
    <citation type="submission" date="2018-07" db="EMBL/GenBank/DDBJ databases">
        <title>The genomes of Aspergillus section Nigri reveals drivers in fungal speciation.</title>
        <authorList>
            <consortium name="DOE Joint Genome Institute"/>
            <person name="Vesth T.C."/>
            <person name="Nybo J."/>
            <person name="Theobald S."/>
            <person name="Brandl J."/>
            <person name="Frisvad J.C."/>
            <person name="Nielsen K.F."/>
            <person name="Lyhne E.K."/>
            <person name="Kogle M.E."/>
            <person name="Kuo A."/>
            <person name="Riley R."/>
            <person name="Clum A."/>
            <person name="Nolan M."/>
            <person name="Lipzen A."/>
            <person name="Salamov A."/>
            <person name="Henrissat B."/>
            <person name="Wiebenga A."/>
            <person name="De vries R.P."/>
            <person name="Grigoriev I.V."/>
            <person name="Mortensen U.H."/>
            <person name="Andersen M.R."/>
            <person name="Baker S.E."/>
        </authorList>
    </citation>
    <scope>NUCLEOTIDE SEQUENCE [LARGE SCALE GENOMIC DNA]</scope>
    <source>
        <strain evidence="1 2">CBS 139.54b</strain>
    </source>
</reference>
<sequence length="180" mass="20513">MLNLTYFCLQAGRHHPNHPMNDEPTFIRASWPSHSTLYQSNPRTAIPLNLKSNNALLQCQSRQQHLLSHRLEHPRCILQNHAWPLSRRRSREPPHARDQIRHERLARIAAEWMGATHCTSIQKYPDGMFNKAFLMSMDNGREVVAKVPNPNSGIPRLTTASEVATMNFVYPTTSINAGSS</sequence>